<dbReference type="EMBL" id="MT774409">
    <property type="protein sequence ID" value="QOR57760.1"/>
    <property type="molecule type" value="Genomic_DNA"/>
</dbReference>
<name>A0A7M1RXL0_9CAUD</name>
<dbReference type="GeneID" id="65131919"/>
<accession>A0A7M1RXL0</accession>
<sequence length="154" mass="17830">MKTYTFTKSDFNNSKKNFIDEIIGKSKSTNYSKIIDDIICADVIKKNQYLFTKPTVCNSYAEDITSDFLKAANFLANYKEPKNKLYDFIIGRTYYLSDNTPIIFYDDEIQIGFDVFKYSDFTSTDFISAIAPKMKNTIIDIYTNARNLTININL</sequence>
<protein>
    <submittedName>
        <fullName evidence="1">Uncharacterized protein</fullName>
    </submittedName>
</protein>
<evidence type="ECO:0000313" key="1">
    <source>
        <dbReference type="EMBL" id="QOR57760.1"/>
    </source>
</evidence>
<keyword evidence="2" id="KW-1185">Reference proteome</keyword>
<proteinExistence type="predicted"/>
<dbReference type="RefSeq" id="YP_010113400.1">
    <property type="nucleotide sequence ID" value="NC_055902.1"/>
</dbReference>
<organism evidence="1 2">
    <name type="scientific">uncultured phage cr131_1</name>
    <dbReference type="NCBI Taxonomy" id="2772093"/>
    <lineage>
        <taxon>Viruses</taxon>
        <taxon>Duplodnaviria</taxon>
        <taxon>Heunggongvirae</taxon>
        <taxon>Uroviricota</taxon>
        <taxon>Caudoviricetes</taxon>
        <taxon>Crassvirales</taxon>
        <taxon>Suoliviridae</taxon>
        <taxon>Oafivirinae</taxon>
        <taxon>Cacepaovirus</taxon>
        <taxon>Cacepaovirus simiae</taxon>
    </lineage>
</organism>
<evidence type="ECO:0000313" key="2">
    <source>
        <dbReference type="Proteomes" id="UP000594129"/>
    </source>
</evidence>
<dbReference type="Proteomes" id="UP000594129">
    <property type="component" value="Segment"/>
</dbReference>
<reference evidence="1 2" key="1">
    <citation type="submission" date="2020-07" db="EMBL/GenBank/DDBJ databases">
        <title>Taxonomic proposal: Crassvirales, a new order of highly abundant and diverse bacterial viruses.</title>
        <authorList>
            <person name="Shkoporov A.N."/>
            <person name="Stockdale S.R."/>
            <person name="Guerin E."/>
            <person name="Ross R.P."/>
            <person name="Hill C."/>
        </authorList>
    </citation>
    <scope>NUCLEOTIDE SEQUENCE [LARGE SCALE GENOMIC DNA]</scope>
</reference>
<dbReference type="KEGG" id="vg:65131919"/>